<evidence type="ECO:0000313" key="3">
    <source>
        <dbReference type="EMBL" id="STC70090.1"/>
    </source>
</evidence>
<accession>A0A376CNS5</accession>
<reference evidence="3 4" key="1">
    <citation type="submission" date="2018-06" db="EMBL/GenBank/DDBJ databases">
        <authorList>
            <consortium name="Pathogen Informatics"/>
            <person name="Doyle S."/>
        </authorList>
    </citation>
    <scope>NUCLEOTIDE SEQUENCE [LARGE SCALE GENOMIC DNA]</scope>
    <source>
        <strain evidence="3 4">NCTC11862</strain>
    </source>
</reference>
<sequence>MKRAIAAIAAAVTVSGGLVACGDNENTASNPDGGVVTEDKGAANATPNEASENVHASDASETEGQGDTAADDGQGEGNEPTSAGSEGETVEQQTADGGTALIPADFKTAIDNQESEWGLPETIQQDGDKAVAEYANGDLIAWSQENGAAPIVGKIAETWKDGGGLNNEIGMPTAPEEELQDGQGWTQSFTNGVLQWVNENGEWGAKTEPRP</sequence>
<dbReference type="RefSeq" id="WP_018581682.1">
    <property type="nucleotide sequence ID" value="NZ_LDYD01000007.1"/>
</dbReference>
<evidence type="ECO:0000256" key="2">
    <source>
        <dbReference type="SAM" id="SignalP"/>
    </source>
</evidence>
<dbReference type="PROSITE" id="PS51257">
    <property type="entry name" value="PROKAR_LIPOPROTEIN"/>
    <property type="match status" value="1"/>
</dbReference>
<feature type="signal peptide" evidence="2">
    <location>
        <begin position="1"/>
        <end position="20"/>
    </location>
</feature>
<dbReference type="OrthoDB" id="4369514at2"/>
<dbReference type="EMBL" id="UFXQ01000001">
    <property type="protein sequence ID" value="STC70090.1"/>
    <property type="molecule type" value="Genomic_DNA"/>
</dbReference>
<gene>
    <name evidence="3" type="ORF">NCTC11862_01898</name>
</gene>
<evidence type="ECO:0000256" key="1">
    <source>
        <dbReference type="SAM" id="MobiDB-lite"/>
    </source>
</evidence>
<proteinExistence type="predicted"/>
<protein>
    <submittedName>
        <fullName evidence="3">Putative secreted protein</fullName>
    </submittedName>
</protein>
<name>A0A376CNS5_9CORY</name>
<dbReference type="AlphaFoldDB" id="A0A376CNS5"/>
<feature type="compositionally biased region" description="Polar residues" evidence="1">
    <location>
        <begin position="79"/>
        <end position="93"/>
    </location>
</feature>
<feature type="chain" id="PRO_5038749617" evidence="2">
    <location>
        <begin position="21"/>
        <end position="211"/>
    </location>
</feature>
<feature type="region of interest" description="Disordered" evidence="1">
    <location>
        <begin position="24"/>
        <end position="93"/>
    </location>
</feature>
<organism evidence="3 4">
    <name type="scientific">Corynebacterium pilosum</name>
    <dbReference type="NCBI Taxonomy" id="35756"/>
    <lineage>
        <taxon>Bacteria</taxon>
        <taxon>Bacillati</taxon>
        <taxon>Actinomycetota</taxon>
        <taxon>Actinomycetes</taxon>
        <taxon>Mycobacteriales</taxon>
        <taxon>Corynebacteriaceae</taxon>
        <taxon>Corynebacterium</taxon>
    </lineage>
</organism>
<keyword evidence="4" id="KW-1185">Reference proteome</keyword>
<keyword evidence="2" id="KW-0732">Signal</keyword>
<dbReference type="STRING" id="35756.GCA_001044155_01694"/>
<evidence type="ECO:0000313" key="4">
    <source>
        <dbReference type="Proteomes" id="UP000254467"/>
    </source>
</evidence>
<dbReference type="Proteomes" id="UP000254467">
    <property type="component" value="Unassembled WGS sequence"/>
</dbReference>